<dbReference type="InterPro" id="IPR050879">
    <property type="entry name" value="Acyltransferase_3"/>
</dbReference>
<reference evidence="4 5" key="1">
    <citation type="submission" date="2016-10" db="EMBL/GenBank/DDBJ databases">
        <authorList>
            <person name="de Groot N.N."/>
        </authorList>
    </citation>
    <scope>NUCLEOTIDE SEQUENCE [LARGE SCALE GENOMIC DNA]</scope>
    <source>
        <strain evidence="4 5">DSM 16077</strain>
    </source>
</reference>
<keyword evidence="4" id="KW-0378">Hydrolase</keyword>
<feature type="transmembrane region" description="Helical" evidence="1">
    <location>
        <begin position="173"/>
        <end position="193"/>
    </location>
</feature>
<keyword evidence="4" id="KW-0808">Transferase</keyword>
<feature type="transmembrane region" description="Helical" evidence="1">
    <location>
        <begin position="108"/>
        <end position="126"/>
    </location>
</feature>
<dbReference type="GO" id="GO:0016020">
    <property type="term" value="C:membrane"/>
    <property type="evidence" value="ECO:0007669"/>
    <property type="project" value="TreeGrafter"/>
</dbReference>
<keyword evidence="5" id="KW-1185">Reference proteome</keyword>
<keyword evidence="1" id="KW-0472">Membrane</keyword>
<dbReference type="InterPro" id="IPR043968">
    <property type="entry name" value="SGNH"/>
</dbReference>
<evidence type="ECO:0000256" key="1">
    <source>
        <dbReference type="SAM" id="Phobius"/>
    </source>
</evidence>
<dbReference type="EMBL" id="FNHG01000005">
    <property type="protein sequence ID" value="SDM12647.1"/>
    <property type="molecule type" value="Genomic_DNA"/>
</dbReference>
<dbReference type="InterPro" id="IPR002656">
    <property type="entry name" value="Acyl_transf_3_dom"/>
</dbReference>
<evidence type="ECO:0000313" key="4">
    <source>
        <dbReference type="EMBL" id="SDM12647.1"/>
    </source>
</evidence>
<dbReference type="Pfam" id="PF19040">
    <property type="entry name" value="SGNH"/>
    <property type="match status" value="1"/>
</dbReference>
<dbReference type="PANTHER" id="PTHR23028">
    <property type="entry name" value="ACETYLTRANSFERASE"/>
    <property type="match status" value="1"/>
</dbReference>
<organism evidence="4 5">
    <name type="scientific">Maricaulis salignorans</name>
    <dbReference type="NCBI Taxonomy" id="144026"/>
    <lineage>
        <taxon>Bacteria</taxon>
        <taxon>Pseudomonadati</taxon>
        <taxon>Pseudomonadota</taxon>
        <taxon>Alphaproteobacteria</taxon>
        <taxon>Maricaulales</taxon>
        <taxon>Maricaulaceae</taxon>
        <taxon>Maricaulis</taxon>
    </lineage>
</organism>
<proteinExistence type="predicted"/>
<protein>
    <submittedName>
        <fullName evidence="4">Peptidoglycan/LPS O-acetylase OafA/YrhL, contains acyltransferase and SGNH-hydrolase domains</fullName>
    </submittedName>
</protein>
<evidence type="ECO:0000313" key="5">
    <source>
        <dbReference type="Proteomes" id="UP000199759"/>
    </source>
</evidence>
<feature type="transmembrane region" description="Helical" evidence="1">
    <location>
        <begin position="36"/>
        <end position="60"/>
    </location>
</feature>
<dbReference type="GO" id="GO:0016747">
    <property type="term" value="F:acyltransferase activity, transferring groups other than amino-acyl groups"/>
    <property type="evidence" value="ECO:0007669"/>
    <property type="project" value="InterPro"/>
</dbReference>
<feature type="transmembrane region" description="Helical" evidence="1">
    <location>
        <begin position="357"/>
        <end position="379"/>
    </location>
</feature>
<dbReference type="STRING" id="144026.SAMN04488568_105100"/>
<name>A0A1G9QQ00_9PROT</name>
<feature type="transmembrane region" description="Helical" evidence="1">
    <location>
        <begin position="259"/>
        <end position="282"/>
    </location>
</feature>
<sequence>MSDTHPGTTSNYRPDIDGLRALAVMAVVLFHIDKTWVPGGFIGVDIFFVISGFLITGNITSDIGQGRFSIAEFYQRRIKRIIPALVALILVTLVAGQIIMLPADFKDLSLSSVFSVLSLANFYFLFSVDTGYFADDSTTIPLLHLWTLGVEEQFYLLWPLILAAWGTRGYSRLVLAGLAMVALASFLLAQFVAPSAPMTAYYMLPMRAGQLLAGAICLMAVRHHYRDARLPRLLREMLALLSLALIAGSLVFIHEGDLFPGFLAIPVTLGAVGLIYVGSAGGSLVNRALSFRPFVWIGLISYSLYLWHWPVLAFARYLAGDLDLQLKLICFAIMMAASILSYRLVEQPLRRTKASLARIFTVYFAVPTVFILAVCGAVFSTGGFGVWRLDSSYVAQVDQMFRESGSSTSAPYVCQRFMLRDDMLTRPACRINASEEPPVLMWGDSNSGHYVGTVREIADAAGFGFRNISISSCPPILDAPGQYASVRFSDSCDTSVDLVRNILPNYDHMILAANWENHLTRHGQPFITSLGATIQALIDDGKTVMVIGRIPQLTQADPTCPIKALRFPFLQCAERGSVDRTAIMEVNRIVRLTAESLGATYLDFNDYLCDGTTCQGLIDGQPSYYDRDHLNWRGSERLGEAVRTDASILALFETFLSADGPLPIRENTPSPALTVNPDLSLMDPSDWRATALYRSGSNILLSDDRAASYQTASFEVDAATLATYPDARSATLEIVLDRPRSVFPMVRVRLDPTGERFEFLVDGETGRTLPRRDAGETDWRESVTDENMRLTIPFDLPAGTRSVMIELIPAASAPGQDYEYSRAHTGSLIIRAAALEFHEE</sequence>
<keyword evidence="1" id="KW-1133">Transmembrane helix</keyword>
<keyword evidence="1" id="KW-0812">Transmembrane</keyword>
<feature type="transmembrane region" description="Helical" evidence="1">
    <location>
        <begin position="81"/>
        <end position="102"/>
    </location>
</feature>
<feature type="transmembrane region" description="Helical" evidence="1">
    <location>
        <begin position="233"/>
        <end position="253"/>
    </location>
</feature>
<evidence type="ECO:0000259" key="3">
    <source>
        <dbReference type="Pfam" id="PF19040"/>
    </source>
</evidence>
<feature type="transmembrane region" description="Helical" evidence="1">
    <location>
        <begin position="294"/>
        <end position="318"/>
    </location>
</feature>
<dbReference type="RefSeq" id="WP_176780277.1">
    <property type="nucleotide sequence ID" value="NZ_FNHG01000005.1"/>
</dbReference>
<feature type="domain" description="SGNH" evidence="3">
    <location>
        <begin position="426"/>
        <end position="642"/>
    </location>
</feature>
<feature type="domain" description="Acyltransferase 3" evidence="2">
    <location>
        <begin position="15"/>
        <end position="339"/>
    </location>
</feature>
<dbReference type="GO" id="GO:0009103">
    <property type="term" value="P:lipopolysaccharide biosynthetic process"/>
    <property type="evidence" value="ECO:0007669"/>
    <property type="project" value="TreeGrafter"/>
</dbReference>
<keyword evidence="4" id="KW-0012">Acyltransferase</keyword>
<feature type="transmembrane region" description="Helical" evidence="1">
    <location>
        <begin position="324"/>
        <end position="345"/>
    </location>
</feature>
<evidence type="ECO:0000259" key="2">
    <source>
        <dbReference type="Pfam" id="PF01757"/>
    </source>
</evidence>
<dbReference type="SUPFAM" id="SSF52266">
    <property type="entry name" value="SGNH hydrolase"/>
    <property type="match status" value="1"/>
</dbReference>
<dbReference type="Pfam" id="PF01757">
    <property type="entry name" value="Acyl_transf_3"/>
    <property type="match status" value="1"/>
</dbReference>
<dbReference type="PANTHER" id="PTHR23028:SF53">
    <property type="entry name" value="ACYL_TRANSF_3 DOMAIN-CONTAINING PROTEIN"/>
    <property type="match status" value="1"/>
</dbReference>
<feature type="transmembrane region" description="Helical" evidence="1">
    <location>
        <begin position="199"/>
        <end position="221"/>
    </location>
</feature>
<dbReference type="Proteomes" id="UP000199759">
    <property type="component" value="Unassembled WGS sequence"/>
</dbReference>
<dbReference type="GO" id="GO:0016787">
    <property type="term" value="F:hydrolase activity"/>
    <property type="evidence" value="ECO:0007669"/>
    <property type="project" value="UniProtKB-KW"/>
</dbReference>
<gene>
    <name evidence="4" type="ORF">SAMN04488568_105100</name>
</gene>
<accession>A0A1G9QQ00</accession>
<dbReference type="AlphaFoldDB" id="A0A1G9QQ00"/>